<dbReference type="EMBL" id="JAINUF010000002">
    <property type="protein sequence ID" value="KAJ8375216.1"/>
    <property type="molecule type" value="Genomic_DNA"/>
</dbReference>
<protein>
    <submittedName>
        <fullName evidence="2">Uncharacterized protein</fullName>
    </submittedName>
</protein>
<accession>A0A9Q1G559</accession>
<name>A0A9Q1G559_SYNKA</name>
<sequence length="166" mass="18377">MQRCKVLLPGRIRVHFRRGPSGHLRQDPSHEAANIKRNPSLQDKFCPLREEAVKAKAYNVVSQRGGDVSYKQEVLGEYVLQFGKYKEGNNHVGFGVRAKNTWQAIWDSRADGYAAFILGKNCVKNSQMYKLQHTQQGTEPMPSTAPPAVLPPNTPAISKLSSGSSG</sequence>
<dbReference type="AlphaFoldDB" id="A0A9Q1G559"/>
<dbReference type="OrthoDB" id="8960663at2759"/>
<dbReference type="Proteomes" id="UP001152622">
    <property type="component" value="Chromosome 2"/>
</dbReference>
<evidence type="ECO:0000313" key="2">
    <source>
        <dbReference type="EMBL" id="KAJ8375216.1"/>
    </source>
</evidence>
<feature type="region of interest" description="Disordered" evidence="1">
    <location>
        <begin position="131"/>
        <end position="166"/>
    </location>
</feature>
<feature type="compositionally biased region" description="Polar residues" evidence="1">
    <location>
        <begin position="155"/>
        <end position="166"/>
    </location>
</feature>
<evidence type="ECO:0000313" key="3">
    <source>
        <dbReference type="Proteomes" id="UP001152622"/>
    </source>
</evidence>
<evidence type="ECO:0000256" key="1">
    <source>
        <dbReference type="SAM" id="MobiDB-lite"/>
    </source>
</evidence>
<feature type="compositionally biased region" description="Pro residues" evidence="1">
    <location>
        <begin position="143"/>
        <end position="154"/>
    </location>
</feature>
<organism evidence="2 3">
    <name type="scientific">Synaphobranchus kaupii</name>
    <name type="common">Kaup's arrowtooth eel</name>
    <dbReference type="NCBI Taxonomy" id="118154"/>
    <lineage>
        <taxon>Eukaryota</taxon>
        <taxon>Metazoa</taxon>
        <taxon>Chordata</taxon>
        <taxon>Craniata</taxon>
        <taxon>Vertebrata</taxon>
        <taxon>Euteleostomi</taxon>
        <taxon>Actinopterygii</taxon>
        <taxon>Neopterygii</taxon>
        <taxon>Teleostei</taxon>
        <taxon>Anguilliformes</taxon>
        <taxon>Synaphobranchidae</taxon>
        <taxon>Synaphobranchus</taxon>
    </lineage>
</organism>
<reference evidence="2" key="1">
    <citation type="journal article" date="2023" name="Science">
        <title>Genome structures resolve the early diversification of teleost fishes.</title>
        <authorList>
            <person name="Parey E."/>
            <person name="Louis A."/>
            <person name="Montfort J."/>
            <person name="Bouchez O."/>
            <person name="Roques C."/>
            <person name="Iampietro C."/>
            <person name="Lluch J."/>
            <person name="Castinel A."/>
            <person name="Donnadieu C."/>
            <person name="Desvignes T."/>
            <person name="Floi Bucao C."/>
            <person name="Jouanno E."/>
            <person name="Wen M."/>
            <person name="Mejri S."/>
            <person name="Dirks R."/>
            <person name="Jansen H."/>
            <person name="Henkel C."/>
            <person name="Chen W.J."/>
            <person name="Zahm M."/>
            <person name="Cabau C."/>
            <person name="Klopp C."/>
            <person name="Thompson A.W."/>
            <person name="Robinson-Rechavi M."/>
            <person name="Braasch I."/>
            <person name="Lecointre G."/>
            <person name="Bobe J."/>
            <person name="Postlethwait J.H."/>
            <person name="Berthelot C."/>
            <person name="Roest Crollius H."/>
            <person name="Guiguen Y."/>
        </authorList>
    </citation>
    <scope>NUCLEOTIDE SEQUENCE</scope>
    <source>
        <strain evidence="2">WJC10195</strain>
    </source>
</reference>
<comment type="caution">
    <text evidence="2">The sequence shown here is derived from an EMBL/GenBank/DDBJ whole genome shotgun (WGS) entry which is preliminary data.</text>
</comment>
<gene>
    <name evidence="2" type="ORF">SKAU_G00057960</name>
</gene>
<proteinExistence type="predicted"/>
<keyword evidence="3" id="KW-1185">Reference proteome</keyword>